<protein>
    <recommendedName>
        <fullName evidence="3">DUF3987 domain-containing protein</fullName>
    </recommendedName>
</protein>
<comment type="caution">
    <text evidence="1">The sequence shown here is derived from an EMBL/GenBank/DDBJ whole genome shotgun (WGS) entry which is preliminary data.</text>
</comment>
<evidence type="ECO:0008006" key="3">
    <source>
        <dbReference type="Google" id="ProtNLM"/>
    </source>
</evidence>
<dbReference type="InterPro" id="IPR025048">
    <property type="entry name" value="DUF3987"/>
</dbReference>
<dbReference type="AlphaFoldDB" id="A0AA87CUJ8"/>
<accession>A0AA87CUJ8</accession>
<reference evidence="1 2" key="3">
    <citation type="submission" date="2008-05" db="EMBL/GenBank/DDBJ databases">
        <authorList>
            <person name="Fulton L."/>
            <person name="Clifton S."/>
            <person name="Fulton B."/>
            <person name="Xu J."/>
            <person name="Minx P."/>
            <person name="Pepin K.H."/>
            <person name="Johnson M."/>
            <person name="Thiruvilangam P."/>
            <person name="Bhonagiri V."/>
            <person name="Nash W.E."/>
            <person name="Mardis E.R."/>
            <person name="Wilson R.K."/>
        </authorList>
    </citation>
    <scope>NUCLEOTIDE SEQUENCE [LARGE SCALE GENOMIC DNA]</scope>
    <source>
        <strain evidence="1 2">ATCC 25827</strain>
    </source>
</reference>
<name>A0AA87CUJ8_PROST</name>
<dbReference type="Pfam" id="PF13148">
    <property type="entry name" value="DUF3987"/>
    <property type="match status" value="1"/>
</dbReference>
<sequence>MNNLNNYPINAFPSELRDAIIALHEDMQMPIEMIATTLLAASSLALQPLVNIVSPYDDGKIEPCSLYFLTLAKSGEGKSPLRERIMQPFEEFIAKMQGEYTKQLDKYENDMIVWSSKEKALNSSYKKAAKNGGDSEVENLLLREHLETKPIKPTPFEIFYEDSTPEGIIQGLKAYPYAGVFSDEAITFFTGHLKNNLGLLNKIWKNEPISLSRKKEGSIRLNANLTFLLMVQPEIFDEYLKRNSKQAISSGFLARFLFTNTVSTIKNRKITLNQTKSKVALEPIFEKFKLSLCKQEKYFHGDELVKKTLSLSQDAKNLFEKKLNDYQSKIIEKQPWEHISEFVSKAGNNAIRLAAIFQNDSEVFISKENLDNAFTIIEWHLEQASQYFYYLSSNYQLEQNVYQLFEWIKKQFLDPGNAIKQNLNGMWREWTAFPLTIIEQYGPAKLRRKEIFMPLLDELIALGLIATVDYYPNNSVYIARSGIDNTGTPIVLSPPPYPYTNTRIIKMCGNYANPMAPSIKYDREKLRW</sequence>
<dbReference type="RefSeq" id="WP_004917496.1">
    <property type="nucleotide sequence ID" value="NZ_DS607662.1"/>
</dbReference>
<reference evidence="2" key="1">
    <citation type="submission" date="2008-04" db="EMBL/GenBank/DDBJ databases">
        <title>Draft genome sequence of Providencia stuartii (ATCC 25827).</title>
        <authorList>
            <person name="Sudarsanam P."/>
            <person name="Ley R."/>
            <person name="Guruge J."/>
            <person name="Turnbaugh P.J."/>
            <person name="Mahowald M."/>
            <person name="Liep D."/>
            <person name="Gordon J."/>
        </authorList>
    </citation>
    <scope>NUCLEOTIDE SEQUENCE [LARGE SCALE GENOMIC DNA]</scope>
    <source>
        <strain evidence="2">ATCC 25827</strain>
    </source>
</reference>
<evidence type="ECO:0000313" key="1">
    <source>
        <dbReference type="EMBL" id="EDU61065.1"/>
    </source>
</evidence>
<dbReference type="Proteomes" id="UP000004506">
    <property type="component" value="Unassembled WGS sequence"/>
</dbReference>
<evidence type="ECO:0000313" key="2">
    <source>
        <dbReference type="Proteomes" id="UP000004506"/>
    </source>
</evidence>
<gene>
    <name evidence="1" type="ORF">PROSTU_01046</name>
</gene>
<proteinExistence type="predicted"/>
<organism evidence="1 2">
    <name type="scientific">Providencia stuartii ATCC 25827</name>
    <dbReference type="NCBI Taxonomy" id="471874"/>
    <lineage>
        <taxon>Bacteria</taxon>
        <taxon>Pseudomonadati</taxon>
        <taxon>Pseudomonadota</taxon>
        <taxon>Gammaproteobacteria</taxon>
        <taxon>Enterobacterales</taxon>
        <taxon>Morganellaceae</taxon>
        <taxon>Providencia</taxon>
    </lineage>
</organism>
<reference evidence="2" key="2">
    <citation type="submission" date="2008-04" db="EMBL/GenBank/DDBJ databases">
        <title>Draft genome sequence of Providencia stuartii(ATCC 25827).</title>
        <authorList>
            <person name="Sudarsanam P."/>
            <person name="Ley R."/>
            <person name="Guruge J."/>
            <person name="Turnbaugh P.J."/>
            <person name="Mahowald M."/>
            <person name="Liep D."/>
            <person name="Gordon J."/>
        </authorList>
    </citation>
    <scope>NUCLEOTIDE SEQUENCE [LARGE SCALE GENOMIC DNA]</scope>
    <source>
        <strain evidence="2">ATCC 25827</strain>
    </source>
</reference>
<dbReference type="EMBL" id="ABJD02000085">
    <property type="protein sequence ID" value="EDU61065.1"/>
    <property type="molecule type" value="Genomic_DNA"/>
</dbReference>